<dbReference type="InterPro" id="IPR036388">
    <property type="entry name" value="WH-like_DNA-bd_sf"/>
</dbReference>
<evidence type="ECO:0000256" key="3">
    <source>
        <dbReference type="ARBA" id="ARBA00022833"/>
    </source>
</evidence>
<evidence type="ECO:0000313" key="10">
    <source>
        <dbReference type="Proteomes" id="UP000380386"/>
    </source>
</evidence>
<dbReference type="PANTHER" id="PTHR33202">
    <property type="entry name" value="ZINC UPTAKE REGULATION PROTEIN"/>
    <property type="match status" value="1"/>
</dbReference>
<dbReference type="CDD" id="cd07153">
    <property type="entry name" value="Fur_like"/>
    <property type="match status" value="1"/>
</dbReference>
<keyword evidence="3 7" id="KW-0862">Zinc</keyword>
<feature type="binding site" evidence="7">
    <location>
        <position position="97"/>
    </location>
    <ligand>
        <name>Zn(2+)</name>
        <dbReference type="ChEBI" id="CHEBI:29105"/>
    </ligand>
</feature>
<dbReference type="GO" id="GO:0045892">
    <property type="term" value="P:negative regulation of DNA-templated transcription"/>
    <property type="evidence" value="ECO:0007669"/>
    <property type="project" value="TreeGrafter"/>
</dbReference>
<dbReference type="InterPro" id="IPR043135">
    <property type="entry name" value="Fur_C"/>
</dbReference>
<protein>
    <submittedName>
        <fullName evidence="9">Transcriptional repressor</fullName>
    </submittedName>
</protein>
<feature type="binding site" evidence="7">
    <location>
        <position position="141"/>
    </location>
    <ligand>
        <name>Zn(2+)</name>
        <dbReference type="ChEBI" id="CHEBI:29105"/>
    </ligand>
</feature>
<dbReference type="SUPFAM" id="SSF46785">
    <property type="entry name" value="Winged helix' DNA-binding domain"/>
    <property type="match status" value="1"/>
</dbReference>
<evidence type="ECO:0000313" key="8">
    <source>
        <dbReference type="EMBL" id="MQS45324.1"/>
    </source>
</evidence>
<dbReference type="EMBL" id="VDFN01000005">
    <property type="protein sequence ID" value="MQS45324.1"/>
    <property type="molecule type" value="Genomic_DNA"/>
</dbReference>
<proteinExistence type="inferred from homology"/>
<dbReference type="RefSeq" id="WP_153383753.1">
    <property type="nucleotide sequence ID" value="NZ_VDFL01000006.1"/>
</dbReference>
<keyword evidence="2" id="KW-0678">Repressor</keyword>
<accession>A0A5P0ZJK5</accession>
<comment type="similarity">
    <text evidence="1">Belongs to the Fur family.</text>
</comment>
<dbReference type="Proteomes" id="UP000380386">
    <property type="component" value="Unassembled WGS sequence"/>
</dbReference>
<dbReference type="Gene3D" id="1.10.10.10">
    <property type="entry name" value="Winged helix-like DNA-binding domain superfamily/Winged helix DNA-binding domain"/>
    <property type="match status" value="1"/>
</dbReference>
<dbReference type="AlphaFoldDB" id="A0A5P0ZJK5"/>
<evidence type="ECO:0000256" key="6">
    <source>
        <dbReference type="ARBA" id="ARBA00023163"/>
    </source>
</evidence>
<dbReference type="PANTHER" id="PTHR33202:SF8">
    <property type="entry name" value="PEROXIDE-RESPONSIVE REPRESSOR PERR"/>
    <property type="match status" value="1"/>
</dbReference>
<keyword evidence="7" id="KW-0479">Metal-binding</keyword>
<comment type="cofactor">
    <cofactor evidence="7">
        <name>Zn(2+)</name>
        <dbReference type="ChEBI" id="CHEBI:29105"/>
    </cofactor>
    <text evidence="7">Binds 1 zinc ion per subunit.</text>
</comment>
<evidence type="ECO:0000256" key="5">
    <source>
        <dbReference type="ARBA" id="ARBA00023125"/>
    </source>
</evidence>
<evidence type="ECO:0000313" key="9">
    <source>
        <dbReference type="EMBL" id="MQS53254.1"/>
    </source>
</evidence>
<dbReference type="EMBL" id="VDFM01000014">
    <property type="protein sequence ID" value="MQS53254.1"/>
    <property type="molecule type" value="Genomic_DNA"/>
</dbReference>
<evidence type="ECO:0000256" key="2">
    <source>
        <dbReference type="ARBA" id="ARBA00022491"/>
    </source>
</evidence>
<evidence type="ECO:0000256" key="7">
    <source>
        <dbReference type="PIRSR" id="PIRSR602481-1"/>
    </source>
</evidence>
<feature type="binding site" evidence="7">
    <location>
        <position position="144"/>
    </location>
    <ligand>
        <name>Zn(2+)</name>
        <dbReference type="ChEBI" id="CHEBI:29105"/>
    </ligand>
</feature>
<evidence type="ECO:0000313" key="11">
    <source>
        <dbReference type="Proteomes" id="UP000436655"/>
    </source>
</evidence>
<dbReference type="InterPro" id="IPR002481">
    <property type="entry name" value="FUR"/>
</dbReference>
<comment type="caution">
    <text evidence="9">The sequence shown here is derived from an EMBL/GenBank/DDBJ whole genome shotgun (WGS) entry which is preliminary data.</text>
</comment>
<reference evidence="10 11" key="1">
    <citation type="journal article" date="2019" name="Syst. Appl. Microbiol.">
        <title>Polyphasic characterization of two novel Lactobacillus spp. isolated from blown salami packages: Description of Lactobacillus halodurans sp. nov. and Lactobacillus salsicarnum sp. nov.</title>
        <authorList>
            <person name="Schuster J.A."/>
            <person name="Klingl A."/>
            <person name="Vogel R.F."/>
            <person name="Ehrmann M.A."/>
        </authorList>
    </citation>
    <scope>NUCLEOTIDE SEQUENCE [LARGE SCALE GENOMIC DNA]</scope>
    <source>
        <strain evidence="8 11">TMW 1.2098</strain>
        <strain evidence="9 10">TMW 1.2118</strain>
    </source>
</reference>
<dbReference type="Pfam" id="PF01475">
    <property type="entry name" value="FUR"/>
    <property type="match status" value="1"/>
</dbReference>
<organism evidence="9 10">
    <name type="scientific">Companilactobacillus mishanensis</name>
    <dbReference type="NCBI Taxonomy" id="2486008"/>
    <lineage>
        <taxon>Bacteria</taxon>
        <taxon>Bacillati</taxon>
        <taxon>Bacillota</taxon>
        <taxon>Bacilli</taxon>
        <taxon>Lactobacillales</taxon>
        <taxon>Lactobacillaceae</taxon>
        <taxon>Companilactobacillus</taxon>
    </lineage>
</organism>
<gene>
    <name evidence="9" type="ORF">FHL02_09505</name>
    <name evidence="8" type="ORF">FHL03_07490</name>
</gene>
<keyword evidence="4" id="KW-0805">Transcription regulation</keyword>
<dbReference type="Proteomes" id="UP000436655">
    <property type="component" value="Unassembled WGS sequence"/>
</dbReference>
<keyword evidence="11" id="KW-1185">Reference proteome</keyword>
<dbReference type="GO" id="GO:0000976">
    <property type="term" value="F:transcription cis-regulatory region binding"/>
    <property type="evidence" value="ECO:0007669"/>
    <property type="project" value="TreeGrafter"/>
</dbReference>
<dbReference type="Gene3D" id="3.30.1490.190">
    <property type="match status" value="1"/>
</dbReference>
<dbReference type="OrthoDB" id="8659436at2"/>
<dbReference type="InterPro" id="IPR036390">
    <property type="entry name" value="WH_DNA-bd_sf"/>
</dbReference>
<keyword evidence="5" id="KW-0238">DNA-binding</keyword>
<dbReference type="GO" id="GO:0008270">
    <property type="term" value="F:zinc ion binding"/>
    <property type="evidence" value="ECO:0007669"/>
    <property type="project" value="TreeGrafter"/>
</dbReference>
<sequence length="156" mass="17452">MANQAVLDETLQVLKDNKLRVTPQRHVILAYLASHHNHPSVDTIHDALSKDLPNLGASTIYNTLNTFVERGLVIELQNGDGSTHYDYFGTPHYHAICTNCGKIVDVSYEGFGKDEKEFEKRTAELSGYMISGNHMEVYGLCPECQAKLGITRKENN</sequence>
<evidence type="ECO:0000256" key="4">
    <source>
        <dbReference type="ARBA" id="ARBA00023015"/>
    </source>
</evidence>
<dbReference type="GO" id="GO:1900376">
    <property type="term" value="P:regulation of secondary metabolite biosynthetic process"/>
    <property type="evidence" value="ECO:0007669"/>
    <property type="project" value="TreeGrafter"/>
</dbReference>
<reference evidence="8" key="2">
    <citation type="submission" date="2019-05" db="EMBL/GenBank/DDBJ databases">
        <authorList>
            <person name="Schuster J.A."/>
            <person name="Ehrmann M.A."/>
        </authorList>
    </citation>
    <scope>NUCLEOTIDE SEQUENCE</scope>
    <source>
        <strain evidence="8">TMW 1.2098</strain>
    </source>
</reference>
<dbReference type="GO" id="GO:0003700">
    <property type="term" value="F:DNA-binding transcription factor activity"/>
    <property type="evidence" value="ECO:0007669"/>
    <property type="project" value="InterPro"/>
</dbReference>
<evidence type="ECO:0000256" key="1">
    <source>
        <dbReference type="ARBA" id="ARBA00007957"/>
    </source>
</evidence>
<feature type="binding site" evidence="7">
    <location>
        <position position="100"/>
    </location>
    <ligand>
        <name>Zn(2+)</name>
        <dbReference type="ChEBI" id="CHEBI:29105"/>
    </ligand>
</feature>
<name>A0A5P0ZJK5_9LACO</name>
<keyword evidence="6" id="KW-0804">Transcription</keyword>